<dbReference type="HOGENOM" id="CLU_049733_0_0_9"/>
<keyword evidence="5" id="KW-1185">Reference proteome</keyword>
<dbReference type="PANTHER" id="PTHR30303">
    <property type="entry name" value="HYDROGENASE ISOENZYMES FORMATION PROTEIN HYPE"/>
    <property type="match status" value="1"/>
</dbReference>
<dbReference type="EMBL" id="CP001145">
    <property type="protein sequence ID" value="ACI18182.1"/>
    <property type="molecule type" value="Genomic_DNA"/>
</dbReference>
<comment type="similarity">
    <text evidence="1">Belongs to the HypE family.</text>
</comment>
<dbReference type="InterPro" id="IPR036676">
    <property type="entry name" value="PurM-like_C_sf"/>
</dbReference>
<dbReference type="Gene3D" id="3.90.650.10">
    <property type="entry name" value="PurM-like C-terminal domain"/>
    <property type="match status" value="1"/>
</dbReference>
<evidence type="ECO:0000313" key="5">
    <source>
        <dbReference type="Proteomes" id="UP000001732"/>
    </source>
</evidence>
<sequence length="319" mass="34288">MDKITLSIGTGGEEMTQFLQKTVFPILEESISGDAALVNHTAFTIDSFVAEPPFFPGGSIGTLAVSGTVNDLVAAGAKPSALALSLILEEGLDMEVVRRILQDAKETAKLAQIKIVTGDTKVVQKGAADKVFVTTSGIGQKVLDFESPAPGDAVVVTGDIARHGATMLLASKKFELESQLTSDCEPLCWLIDVLKPFEGFLKWMRDPTRGGVGTILHEFCSQFSLGVRLFQKQIPIMPEVKGICELLGLEPLHLASEGRMVIVISPDKAHEFLESLKPFAPNASVIGEVVDDHKTLTQVVDGYETYVPPLTGEILPRIC</sequence>
<dbReference type="AlphaFoldDB" id="B5Y920"/>
<dbReference type="InterPro" id="IPR010918">
    <property type="entry name" value="PurM-like_C_dom"/>
</dbReference>
<feature type="domain" description="PurM-like C-terminal" evidence="3">
    <location>
        <begin position="150"/>
        <end position="294"/>
    </location>
</feature>
<organism evidence="4 5">
    <name type="scientific">Coprothermobacter proteolyticus (strain ATCC 35245 / DSM 5265 / OCM 4 / BT)</name>
    <dbReference type="NCBI Taxonomy" id="309798"/>
    <lineage>
        <taxon>Bacteria</taxon>
        <taxon>Pseudomonadati</taxon>
        <taxon>Coprothermobacterota</taxon>
        <taxon>Coprothermobacteria</taxon>
        <taxon>Coprothermobacterales</taxon>
        <taxon>Coprothermobacteraceae</taxon>
        <taxon>Coprothermobacter</taxon>
    </lineage>
</organism>
<name>B5Y920_COPPD</name>
<dbReference type="PIRSF" id="PIRSF005644">
    <property type="entry name" value="Hdrgns_mtr_HypE"/>
    <property type="match status" value="1"/>
</dbReference>
<reference evidence="5" key="1">
    <citation type="submission" date="2008-08" db="EMBL/GenBank/DDBJ databases">
        <title>The complete genome sequence of Coprothermobacter proteolyticus strain ATCC 5245 / DSM 5265 / BT.</title>
        <authorList>
            <person name="Dodson R.J."/>
            <person name="Durkin A.S."/>
            <person name="Wu M."/>
            <person name="Eisen J."/>
            <person name="Sutton G."/>
        </authorList>
    </citation>
    <scope>NUCLEOTIDE SEQUENCE [LARGE SCALE GENOMIC DNA]</scope>
    <source>
        <strain evidence="5">ATCC 35245 / DSM 5265 / OCM 4 / BT</strain>
    </source>
</reference>
<dbReference type="OrthoDB" id="9801934at2"/>
<evidence type="ECO:0000259" key="2">
    <source>
        <dbReference type="Pfam" id="PF00586"/>
    </source>
</evidence>
<dbReference type="GO" id="GO:0051604">
    <property type="term" value="P:protein maturation"/>
    <property type="evidence" value="ECO:0007669"/>
    <property type="project" value="TreeGrafter"/>
</dbReference>
<dbReference type="RefSeq" id="WP_012544832.1">
    <property type="nucleotide sequence ID" value="NC_011295.1"/>
</dbReference>
<dbReference type="eggNOG" id="COG0309">
    <property type="taxonomic scope" value="Bacteria"/>
</dbReference>
<feature type="domain" description="PurM-like N-terminal" evidence="2">
    <location>
        <begin position="34"/>
        <end position="139"/>
    </location>
</feature>
<dbReference type="Proteomes" id="UP000001732">
    <property type="component" value="Chromosome"/>
</dbReference>
<protein>
    <submittedName>
        <fullName evidence="4">Hydrogenase expression/formation protein HypE</fullName>
    </submittedName>
</protein>
<dbReference type="SUPFAM" id="SSF55326">
    <property type="entry name" value="PurM N-terminal domain-like"/>
    <property type="match status" value="1"/>
</dbReference>
<dbReference type="InterPro" id="IPR036921">
    <property type="entry name" value="PurM-like_N_sf"/>
</dbReference>
<proteinExistence type="inferred from homology"/>
<dbReference type="KEGG" id="cpo:COPRO5265_0938"/>
<dbReference type="InterPro" id="IPR011854">
    <property type="entry name" value="HypE"/>
</dbReference>
<reference evidence="4 5" key="2">
    <citation type="journal article" date="2014" name="Genome Announc.">
        <title>Complete Genome Sequence of Coprothermobacter proteolyticus DSM 5265.</title>
        <authorList>
            <person name="Alexiev A."/>
            <person name="Coil D.A."/>
            <person name="Badger J.H."/>
            <person name="Enticknap J."/>
            <person name="Ward N."/>
            <person name="Robb F.T."/>
            <person name="Eisen J.A."/>
        </authorList>
    </citation>
    <scope>NUCLEOTIDE SEQUENCE [LARGE SCALE GENOMIC DNA]</scope>
    <source>
        <strain evidence="5">ATCC 35245 / DSM 5265 / OCM 4 / BT</strain>
    </source>
</reference>
<dbReference type="InterPro" id="IPR016188">
    <property type="entry name" value="PurM-like_N"/>
</dbReference>
<evidence type="ECO:0000256" key="1">
    <source>
        <dbReference type="ARBA" id="ARBA00006243"/>
    </source>
</evidence>
<gene>
    <name evidence="4" type="primary">hypE</name>
    <name evidence="4" type="ordered locus">COPRO5265_0938</name>
</gene>
<dbReference type="Gene3D" id="3.30.1330.10">
    <property type="entry name" value="PurM-like, N-terminal domain"/>
    <property type="match status" value="1"/>
</dbReference>
<dbReference type="NCBIfam" id="TIGR02124">
    <property type="entry name" value="hypE"/>
    <property type="match status" value="1"/>
</dbReference>
<dbReference type="Pfam" id="PF02769">
    <property type="entry name" value="AIRS_C"/>
    <property type="match status" value="1"/>
</dbReference>
<evidence type="ECO:0000259" key="3">
    <source>
        <dbReference type="Pfam" id="PF02769"/>
    </source>
</evidence>
<dbReference type="SUPFAM" id="SSF56042">
    <property type="entry name" value="PurM C-terminal domain-like"/>
    <property type="match status" value="1"/>
</dbReference>
<dbReference type="Pfam" id="PF00586">
    <property type="entry name" value="AIRS"/>
    <property type="match status" value="1"/>
</dbReference>
<evidence type="ECO:0000313" key="4">
    <source>
        <dbReference type="EMBL" id="ACI18182.1"/>
    </source>
</evidence>
<dbReference type="PANTHER" id="PTHR30303:SF4">
    <property type="entry name" value="HYDROGENASE EXPRESSION_FORMATION PROTEIN HYPE"/>
    <property type="match status" value="1"/>
</dbReference>
<accession>B5Y920</accession>
<dbReference type="STRING" id="309798.COPRO5265_0938"/>